<feature type="transmembrane region" description="Helical" evidence="5">
    <location>
        <begin position="289"/>
        <end position="314"/>
    </location>
</feature>
<accession>A0A9W7ZHK5</accession>
<evidence type="ECO:0000256" key="2">
    <source>
        <dbReference type="ARBA" id="ARBA00022692"/>
    </source>
</evidence>
<gene>
    <name evidence="7" type="ORF">IWQ60_012020</name>
</gene>
<keyword evidence="2 5" id="KW-0812">Transmembrane</keyword>
<dbReference type="AlphaFoldDB" id="A0A9W7ZHK5"/>
<evidence type="ECO:0000256" key="1">
    <source>
        <dbReference type="ARBA" id="ARBA00004141"/>
    </source>
</evidence>
<evidence type="ECO:0000256" key="4">
    <source>
        <dbReference type="ARBA" id="ARBA00023136"/>
    </source>
</evidence>
<name>A0A9W7ZHK5_9FUNG</name>
<reference evidence="7" key="1">
    <citation type="submission" date="2022-07" db="EMBL/GenBank/DDBJ databases">
        <title>Phylogenomic reconstructions and comparative analyses of Kickxellomycotina fungi.</title>
        <authorList>
            <person name="Reynolds N.K."/>
            <person name="Stajich J.E."/>
            <person name="Barry K."/>
            <person name="Grigoriev I.V."/>
            <person name="Crous P."/>
            <person name="Smith M.E."/>
        </authorList>
    </citation>
    <scope>NUCLEOTIDE SEQUENCE</scope>
    <source>
        <strain evidence="7">RSA 861</strain>
    </source>
</reference>
<dbReference type="GO" id="GO:0140359">
    <property type="term" value="F:ABC-type transporter activity"/>
    <property type="evidence" value="ECO:0007669"/>
    <property type="project" value="InterPro"/>
</dbReference>
<evidence type="ECO:0000256" key="3">
    <source>
        <dbReference type="ARBA" id="ARBA00022989"/>
    </source>
</evidence>
<dbReference type="Pfam" id="PF12698">
    <property type="entry name" value="ABC2_membrane_3"/>
    <property type="match status" value="1"/>
</dbReference>
<dbReference type="InterPro" id="IPR013525">
    <property type="entry name" value="ABC2_TM"/>
</dbReference>
<dbReference type="Proteomes" id="UP001150569">
    <property type="component" value="Unassembled WGS sequence"/>
</dbReference>
<organism evidence="7 8">
    <name type="scientific">Tieghemiomyces parasiticus</name>
    <dbReference type="NCBI Taxonomy" id="78921"/>
    <lineage>
        <taxon>Eukaryota</taxon>
        <taxon>Fungi</taxon>
        <taxon>Fungi incertae sedis</taxon>
        <taxon>Zoopagomycota</taxon>
        <taxon>Kickxellomycotina</taxon>
        <taxon>Dimargaritomycetes</taxon>
        <taxon>Dimargaritales</taxon>
        <taxon>Dimargaritaceae</taxon>
        <taxon>Tieghemiomyces</taxon>
    </lineage>
</organism>
<evidence type="ECO:0000259" key="6">
    <source>
        <dbReference type="Pfam" id="PF12698"/>
    </source>
</evidence>
<comment type="subcellular location">
    <subcellularLocation>
        <location evidence="1">Membrane</location>
        <topology evidence="1">Multi-pass membrane protein</topology>
    </subcellularLocation>
</comment>
<proteinExistence type="predicted"/>
<dbReference type="GO" id="GO:0016020">
    <property type="term" value="C:membrane"/>
    <property type="evidence" value="ECO:0007669"/>
    <property type="project" value="UniProtKB-SubCell"/>
</dbReference>
<evidence type="ECO:0000313" key="8">
    <source>
        <dbReference type="Proteomes" id="UP001150569"/>
    </source>
</evidence>
<keyword evidence="4 5" id="KW-0472">Membrane</keyword>
<evidence type="ECO:0000256" key="5">
    <source>
        <dbReference type="SAM" id="Phobius"/>
    </source>
</evidence>
<feature type="domain" description="ABC-2 type transporter transmembrane" evidence="6">
    <location>
        <begin position="196"/>
        <end position="343"/>
    </location>
</feature>
<dbReference type="PANTHER" id="PTHR19229:SF265">
    <property type="match status" value="1"/>
</dbReference>
<evidence type="ECO:0000313" key="7">
    <source>
        <dbReference type="EMBL" id="KAJ1906693.1"/>
    </source>
</evidence>
<dbReference type="EMBL" id="JANBPT010001560">
    <property type="protein sequence ID" value="KAJ1906693.1"/>
    <property type="molecule type" value="Genomic_DNA"/>
</dbReference>
<keyword evidence="3 5" id="KW-1133">Transmembrane helix</keyword>
<comment type="caution">
    <text evidence="7">The sequence shown here is derived from an EMBL/GenBank/DDBJ whole genome shotgun (WGS) entry which is preliminary data.</text>
</comment>
<sequence length="348" mass="38131">MASPHIHMVYTNTSSQDSLLATLNDFFHHFKPHSVQNRYLQSRNALYRFYEEDPSRTLVSVTLPDLPLSNGRIALQRRAEPAPLLSMPTTSLASSSPSSAISPASLAGNLDSLPTFSLNCNHTAVASTSYIEILCLTAQVYVERALQNVYRQRAGLHLLPSPLLPVTGRSATILSRLSTTGATRYKGVPDDKPITAISQFTGLQYGGTFITGLAPYLIIPGLSFSIIQIVVMVVTERETRIKQLLLMMGLTEATYIATIFVFQTGLCFLLAVVATVLLCAGQFFAYAHWFLVFLVVYLFLIANVGLGVLISVFVPERKHAAQMTHIGVIIMLLLVIVANIYVVGKILI</sequence>
<feature type="transmembrane region" description="Helical" evidence="5">
    <location>
        <begin position="213"/>
        <end position="234"/>
    </location>
</feature>
<dbReference type="InterPro" id="IPR026082">
    <property type="entry name" value="ABCA"/>
</dbReference>
<dbReference type="PANTHER" id="PTHR19229">
    <property type="entry name" value="ATP-BINDING CASSETTE TRANSPORTER SUBFAMILY A ABCA"/>
    <property type="match status" value="1"/>
</dbReference>
<protein>
    <recommendedName>
        <fullName evidence="6">ABC-2 type transporter transmembrane domain-containing protein</fullName>
    </recommendedName>
</protein>
<feature type="transmembrane region" description="Helical" evidence="5">
    <location>
        <begin position="326"/>
        <end position="347"/>
    </location>
</feature>
<feature type="transmembrane region" description="Helical" evidence="5">
    <location>
        <begin position="255"/>
        <end position="283"/>
    </location>
</feature>
<keyword evidence="8" id="KW-1185">Reference proteome</keyword>